<dbReference type="EMBL" id="JBHSGI010000034">
    <property type="protein sequence ID" value="MFC4671976.1"/>
    <property type="molecule type" value="Genomic_DNA"/>
</dbReference>
<evidence type="ECO:0000313" key="1">
    <source>
        <dbReference type="EMBL" id="MFC4671976.1"/>
    </source>
</evidence>
<reference evidence="2" key="1">
    <citation type="journal article" date="2019" name="Int. J. Syst. Evol. Microbiol.">
        <title>The Global Catalogue of Microorganisms (GCM) 10K type strain sequencing project: providing services to taxonomists for standard genome sequencing and annotation.</title>
        <authorList>
            <consortium name="The Broad Institute Genomics Platform"/>
            <consortium name="The Broad Institute Genome Sequencing Center for Infectious Disease"/>
            <person name="Wu L."/>
            <person name="Ma J."/>
        </authorList>
    </citation>
    <scope>NUCLEOTIDE SEQUENCE [LARGE SCALE GENOMIC DNA]</scope>
    <source>
        <strain evidence="2">CGMCC 4.7283</strain>
    </source>
</reference>
<comment type="caution">
    <text evidence="1">The sequence shown here is derived from an EMBL/GenBank/DDBJ whole genome shotgun (WGS) entry which is preliminary data.</text>
</comment>
<sequence length="239" mass="27263">MKLREESFKRIVYFDSHAFHLSAMERLKALNEIALFRSYSPHSASLSYADEVESLIRYVDRIETEAQELGVEGAQLAETMVRAFLSFYRSNLEPTTQAHIRGKYKAAPVDFSVYREAAKFDPIAFDVTCDIASMYIRQSSEIRPDVIAFVVDLLRRDIQRPKEKRGVSSTMNYRRDKLIVDALEVGRALGLMPTRNDATLEQSGCDVVAGFLREMGMQPATFSSVKRVWLTRGDKKTPF</sequence>
<gene>
    <name evidence="1" type="ORF">ACFO5X_25735</name>
</gene>
<accession>A0ABV9KQL5</accession>
<keyword evidence="2" id="KW-1185">Reference proteome</keyword>
<protein>
    <recommendedName>
        <fullName evidence="3">DUF3800 domain-containing protein</fullName>
    </recommendedName>
</protein>
<proteinExistence type="predicted"/>
<dbReference type="Proteomes" id="UP001595973">
    <property type="component" value="Unassembled WGS sequence"/>
</dbReference>
<dbReference type="RefSeq" id="WP_380723081.1">
    <property type="nucleotide sequence ID" value="NZ_JBHSGI010000034.1"/>
</dbReference>
<name>A0ABV9KQL5_9RHOB</name>
<evidence type="ECO:0000313" key="2">
    <source>
        <dbReference type="Proteomes" id="UP001595973"/>
    </source>
</evidence>
<evidence type="ECO:0008006" key="3">
    <source>
        <dbReference type="Google" id="ProtNLM"/>
    </source>
</evidence>
<organism evidence="1 2">
    <name type="scientific">Seohaeicola nanhaiensis</name>
    <dbReference type="NCBI Taxonomy" id="1387282"/>
    <lineage>
        <taxon>Bacteria</taxon>
        <taxon>Pseudomonadati</taxon>
        <taxon>Pseudomonadota</taxon>
        <taxon>Alphaproteobacteria</taxon>
        <taxon>Rhodobacterales</taxon>
        <taxon>Roseobacteraceae</taxon>
        <taxon>Seohaeicola</taxon>
    </lineage>
</organism>